<organism evidence="1 2">
    <name type="scientific">Stichopus japonicus</name>
    <name type="common">Sea cucumber</name>
    <dbReference type="NCBI Taxonomy" id="307972"/>
    <lineage>
        <taxon>Eukaryota</taxon>
        <taxon>Metazoa</taxon>
        <taxon>Echinodermata</taxon>
        <taxon>Eleutherozoa</taxon>
        <taxon>Echinozoa</taxon>
        <taxon>Holothuroidea</taxon>
        <taxon>Aspidochirotacea</taxon>
        <taxon>Aspidochirotida</taxon>
        <taxon>Stichopodidae</taxon>
        <taxon>Apostichopus</taxon>
    </lineage>
</organism>
<dbReference type="Proteomes" id="UP000230750">
    <property type="component" value="Unassembled WGS sequence"/>
</dbReference>
<sequence>MPKEVVASRGPPLVVDREPSAQEKCLQLVQEALIDGIVPLNKSNGDNHKLTWSLLKKLTDPSYMKQVLYDVLIFRRIYLRKACSLWARQKFFKASLMKSLISHLESEHEESVWMLLSVITPFYKSWICLPDRVWREKSVMTKTNQSPLDTHPDGDRPFIRRFAERFCHDLQEDLGKRLMSFEDDLPLIAAVLEALCKVRK</sequence>
<dbReference type="AlphaFoldDB" id="A0A2G8KAS2"/>
<dbReference type="STRING" id="307972.A0A2G8KAS2"/>
<accession>A0A2G8KAS2</accession>
<dbReference type="EMBL" id="MRZV01000736">
    <property type="protein sequence ID" value="PIK45080.1"/>
    <property type="molecule type" value="Genomic_DNA"/>
</dbReference>
<evidence type="ECO:0000313" key="2">
    <source>
        <dbReference type="Proteomes" id="UP000230750"/>
    </source>
</evidence>
<reference evidence="1 2" key="1">
    <citation type="journal article" date="2017" name="PLoS Biol.">
        <title>The sea cucumber genome provides insights into morphological evolution and visceral regeneration.</title>
        <authorList>
            <person name="Zhang X."/>
            <person name="Sun L."/>
            <person name="Yuan J."/>
            <person name="Sun Y."/>
            <person name="Gao Y."/>
            <person name="Zhang L."/>
            <person name="Li S."/>
            <person name="Dai H."/>
            <person name="Hamel J.F."/>
            <person name="Liu C."/>
            <person name="Yu Y."/>
            <person name="Liu S."/>
            <person name="Lin W."/>
            <person name="Guo K."/>
            <person name="Jin S."/>
            <person name="Xu P."/>
            <person name="Storey K.B."/>
            <person name="Huan P."/>
            <person name="Zhang T."/>
            <person name="Zhou Y."/>
            <person name="Zhang J."/>
            <person name="Lin C."/>
            <person name="Li X."/>
            <person name="Xing L."/>
            <person name="Huo D."/>
            <person name="Sun M."/>
            <person name="Wang L."/>
            <person name="Mercier A."/>
            <person name="Li F."/>
            <person name="Yang H."/>
            <person name="Xiang J."/>
        </authorList>
    </citation>
    <scope>NUCLEOTIDE SEQUENCE [LARGE SCALE GENOMIC DNA]</scope>
    <source>
        <strain evidence="1">Shaxun</strain>
        <tissue evidence="1">Muscle</tissue>
    </source>
</reference>
<evidence type="ECO:0000313" key="1">
    <source>
        <dbReference type="EMBL" id="PIK45080.1"/>
    </source>
</evidence>
<dbReference type="OrthoDB" id="10263978at2759"/>
<protein>
    <submittedName>
        <fullName evidence="1">Putative condensin-2 complex subunit D3-like isoform X2</fullName>
    </submittedName>
</protein>
<comment type="caution">
    <text evidence="1">The sequence shown here is derived from an EMBL/GenBank/DDBJ whole genome shotgun (WGS) entry which is preliminary data.</text>
</comment>
<name>A0A2G8KAS2_STIJA</name>
<proteinExistence type="predicted"/>
<keyword evidence="2" id="KW-1185">Reference proteome</keyword>
<gene>
    <name evidence="1" type="ORF">BSL78_18067</name>
</gene>